<dbReference type="AlphaFoldDB" id="A0A4Y2MD21"/>
<name>A0A4Y2MD21_ARAVE</name>
<sequence length="91" mass="9995">MTGVISPVDRLPCERRVWESRSGCVGKGKCLKMCYLFQENKVEPRLSGPLSTEVSVNRATIRKSKCSKVGIGGDVPEANVYKKWLPGGDPL</sequence>
<organism evidence="1 2">
    <name type="scientific">Araneus ventricosus</name>
    <name type="common">Orbweaver spider</name>
    <name type="synonym">Epeira ventricosa</name>
    <dbReference type="NCBI Taxonomy" id="182803"/>
    <lineage>
        <taxon>Eukaryota</taxon>
        <taxon>Metazoa</taxon>
        <taxon>Ecdysozoa</taxon>
        <taxon>Arthropoda</taxon>
        <taxon>Chelicerata</taxon>
        <taxon>Arachnida</taxon>
        <taxon>Araneae</taxon>
        <taxon>Araneomorphae</taxon>
        <taxon>Entelegynae</taxon>
        <taxon>Araneoidea</taxon>
        <taxon>Araneidae</taxon>
        <taxon>Araneus</taxon>
    </lineage>
</organism>
<dbReference type="EMBL" id="BGPR01007127">
    <property type="protein sequence ID" value="GBN24483.1"/>
    <property type="molecule type" value="Genomic_DNA"/>
</dbReference>
<proteinExistence type="predicted"/>
<keyword evidence="2" id="KW-1185">Reference proteome</keyword>
<evidence type="ECO:0000313" key="1">
    <source>
        <dbReference type="EMBL" id="GBN24483.1"/>
    </source>
</evidence>
<gene>
    <name evidence="1" type="ORF">AVEN_197952_1</name>
</gene>
<accession>A0A4Y2MD21</accession>
<dbReference type="Proteomes" id="UP000499080">
    <property type="component" value="Unassembled WGS sequence"/>
</dbReference>
<reference evidence="1 2" key="1">
    <citation type="journal article" date="2019" name="Sci. Rep.">
        <title>Orb-weaving spider Araneus ventricosus genome elucidates the spidroin gene catalogue.</title>
        <authorList>
            <person name="Kono N."/>
            <person name="Nakamura H."/>
            <person name="Ohtoshi R."/>
            <person name="Moran D.A.P."/>
            <person name="Shinohara A."/>
            <person name="Yoshida Y."/>
            <person name="Fujiwara M."/>
            <person name="Mori M."/>
            <person name="Tomita M."/>
            <person name="Arakawa K."/>
        </authorList>
    </citation>
    <scope>NUCLEOTIDE SEQUENCE [LARGE SCALE GENOMIC DNA]</scope>
</reference>
<evidence type="ECO:0000313" key="2">
    <source>
        <dbReference type="Proteomes" id="UP000499080"/>
    </source>
</evidence>
<protein>
    <submittedName>
        <fullName evidence="1">Uncharacterized protein</fullName>
    </submittedName>
</protein>
<comment type="caution">
    <text evidence="1">The sequence shown here is derived from an EMBL/GenBank/DDBJ whole genome shotgun (WGS) entry which is preliminary data.</text>
</comment>